<keyword evidence="1" id="KW-0547">Nucleotide-binding</keyword>
<dbReference type="GO" id="GO:0140662">
    <property type="term" value="F:ATP-dependent protein folding chaperone"/>
    <property type="evidence" value="ECO:0007669"/>
    <property type="project" value="InterPro"/>
</dbReference>
<evidence type="ECO:0000313" key="4">
    <source>
        <dbReference type="Proteomes" id="UP000249390"/>
    </source>
</evidence>
<dbReference type="Gene3D" id="3.30.420.40">
    <property type="match status" value="1"/>
</dbReference>
<sequence>MDGRKKRKRAATAVEEAPAIGIDLGTTYSCVGVWLPQHHRVEIIPNDLGNRTTPSWVAFTDVQRFVGESAQNQAHMNPSHTIFDVKRLMGRKTKDKIALSEAIERTVCWLEWNHLLRDALKFEEKRTELEAICVSVITKMTRPRQGSYGCVITEIIKIEDD</sequence>
<evidence type="ECO:0000313" key="3">
    <source>
        <dbReference type="EMBL" id="RAL39415.1"/>
    </source>
</evidence>
<organism evidence="3 4">
    <name type="scientific">Cuscuta australis</name>
    <dbReference type="NCBI Taxonomy" id="267555"/>
    <lineage>
        <taxon>Eukaryota</taxon>
        <taxon>Viridiplantae</taxon>
        <taxon>Streptophyta</taxon>
        <taxon>Embryophyta</taxon>
        <taxon>Tracheophyta</taxon>
        <taxon>Spermatophyta</taxon>
        <taxon>Magnoliopsida</taxon>
        <taxon>eudicotyledons</taxon>
        <taxon>Gunneridae</taxon>
        <taxon>Pentapetalae</taxon>
        <taxon>asterids</taxon>
        <taxon>lamiids</taxon>
        <taxon>Solanales</taxon>
        <taxon>Convolvulaceae</taxon>
        <taxon>Cuscuteae</taxon>
        <taxon>Cuscuta</taxon>
        <taxon>Cuscuta subgen. Grammica</taxon>
        <taxon>Cuscuta sect. Cleistogrammica</taxon>
    </lineage>
</organism>
<dbReference type="SUPFAM" id="SSF53067">
    <property type="entry name" value="Actin-like ATPase domain"/>
    <property type="match status" value="1"/>
</dbReference>
<dbReference type="PROSITE" id="PS00297">
    <property type="entry name" value="HSP70_1"/>
    <property type="match status" value="1"/>
</dbReference>
<dbReference type="PANTHER" id="PTHR19375">
    <property type="entry name" value="HEAT SHOCK PROTEIN 70KDA"/>
    <property type="match status" value="1"/>
</dbReference>
<dbReference type="InterPro" id="IPR013126">
    <property type="entry name" value="Hsp_70_fam"/>
</dbReference>
<dbReference type="EMBL" id="NQVE01000200">
    <property type="protein sequence ID" value="RAL39415.1"/>
    <property type="molecule type" value="Genomic_DNA"/>
</dbReference>
<protein>
    <submittedName>
        <fullName evidence="3">Uncharacterized protein</fullName>
    </submittedName>
</protein>
<proteinExistence type="predicted"/>
<dbReference type="Proteomes" id="UP000249390">
    <property type="component" value="Unassembled WGS sequence"/>
</dbReference>
<keyword evidence="4" id="KW-1185">Reference proteome</keyword>
<dbReference type="GO" id="GO:0005524">
    <property type="term" value="F:ATP binding"/>
    <property type="evidence" value="ECO:0007669"/>
    <property type="project" value="UniProtKB-KW"/>
</dbReference>
<evidence type="ECO:0000256" key="1">
    <source>
        <dbReference type="ARBA" id="ARBA00022741"/>
    </source>
</evidence>
<keyword evidence="2" id="KW-0067">ATP-binding</keyword>
<dbReference type="AlphaFoldDB" id="A0A328D0Y8"/>
<reference evidence="3 4" key="1">
    <citation type="submission" date="2018-06" db="EMBL/GenBank/DDBJ databases">
        <title>The Genome of Cuscuta australis (Dodder) Provides Insight into the Evolution of Plant Parasitism.</title>
        <authorList>
            <person name="Liu H."/>
        </authorList>
    </citation>
    <scope>NUCLEOTIDE SEQUENCE [LARGE SCALE GENOMIC DNA]</scope>
    <source>
        <strain evidence="4">cv. Yunnan</strain>
        <tissue evidence="3">Vines</tissue>
    </source>
</reference>
<dbReference type="InterPro" id="IPR018181">
    <property type="entry name" value="Heat_shock_70_CS"/>
</dbReference>
<comment type="caution">
    <text evidence="3">The sequence shown here is derived from an EMBL/GenBank/DDBJ whole genome shotgun (WGS) entry which is preliminary data.</text>
</comment>
<gene>
    <name evidence="3" type="ORF">DM860_002948</name>
</gene>
<dbReference type="Pfam" id="PF00012">
    <property type="entry name" value="HSP70"/>
    <property type="match status" value="1"/>
</dbReference>
<dbReference type="InterPro" id="IPR043129">
    <property type="entry name" value="ATPase_NBD"/>
</dbReference>
<dbReference type="PRINTS" id="PR00301">
    <property type="entry name" value="HEATSHOCK70"/>
</dbReference>
<accession>A0A328D0Y8</accession>
<name>A0A328D0Y8_9ASTE</name>
<evidence type="ECO:0000256" key="2">
    <source>
        <dbReference type="ARBA" id="ARBA00022840"/>
    </source>
</evidence>